<organism evidence="1">
    <name type="scientific">hydrothermal vent metagenome</name>
    <dbReference type="NCBI Taxonomy" id="652676"/>
    <lineage>
        <taxon>unclassified sequences</taxon>
        <taxon>metagenomes</taxon>
        <taxon>ecological metagenomes</taxon>
    </lineage>
</organism>
<protein>
    <recommendedName>
        <fullName evidence="2">Methylcrotonoyl-CoA carboxylase</fullName>
    </recommendedName>
</protein>
<feature type="non-terminal residue" evidence="1">
    <location>
        <position position="55"/>
    </location>
</feature>
<evidence type="ECO:0008006" key="2">
    <source>
        <dbReference type="Google" id="ProtNLM"/>
    </source>
</evidence>
<sequence length="55" mass="6494">MYQLKTKIDVHSEEFQANRKAFLKLLNEYKSILETTTRGGSEKSLKRHKERGKLL</sequence>
<proteinExistence type="predicted"/>
<dbReference type="EMBL" id="UOET01000407">
    <property type="protein sequence ID" value="VAW29696.1"/>
    <property type="molecule type" value="Genomic_DNA"/>
</dbReference>
<dbReference type="AlphaFoldDB" id="A0A3B0VCJ5"/>
<accession>A0A3B0VCJ5</accession>
<dbReference type="Gene3D" id="3.90.226.10">
    <property type="entry name" value="2-enoyl-CoA Hydratase, Chain A, domain 1"/>
    <property type="match status" value="1"/>
</dbReference>
<evidence type="ECO:0000313" key="1">
    <source>
        <dbReference type="EMBL" id="VAW29696.1"/>
    </source>
</evidence>
<gene>
    <name evidence="1" type="ORF">MNBD_BACTEROID07-1719</name>
</gene>
<reference evidence="1" key="1">
    <citation type="submission" date="2018-06" db="EMBL/GenBank/DDBJ databases">
        <authorList>
            <person name="Zhirakovskaya E."/>
        </authorList>
    </citation>
    <scope>NUCLEOTIDE SEQUENCE</scope>
</reference>
<name>A0A3B0VCJ5_9ZZZZ</name>